<evidence type="ECO:0000256" key="1">
    <source>
        <dbReference type="SAM" id="Phobius"/>
    </source>
</evidence>
<keyword evidence="1" id="KW-1133">Transmembrane helix</keyword>
<dbReference type="Proteomes" id="UP000078003">
    <property type="component" value="Unassembled WGS sequence"/>
</dbReference>
<gene>
    <name evidence="2" type="ORF">A7P85_06885</name>
</gene>
<feature type="transmembrane region" description="Helical" evidence="1">
    <location>
        <begin position="65"/>
        <end position="83"/>
    </location>
</feature>
<feature type="transmembrane region" description="Helical" evidence="1">
    <location>
        <begin position="181"/>
        <end position="209"/>
    </location>
</feature>
<evidence type="ECO:0000313" key="2">
    <source>
        <dbReference type="EMBL" id="OAM16133.1"/>
    </source>
</evidence>
<feature type="transmembrane region" description="Helical" evidence="1">
    <location>
        <begin position="6"/>
        <end position="24"/>
    </location>
</feature>
<feature type="transmembrane region" description="Helical" evidence="1">
    <location>
        <begin position="139"/>
        <end position="160"/>
    </location>
</feature>
<dbReference type="AlphaFoldDB" id="A0A1A9RCZ5"/>
<organism evidence="2 3">
    <name type="scientific">Eikenella corrodens</name>
    <dbReference type="NCBI Taxonomy" id="539"/>
    <lineage>
        <taxon>Bacteria</taxon>
        <taxon>Pseudomonadati</taxon>
        <taxon>Pseudomonadota</taxon>
        <taxon>Betaproteobacteria</taxon>
        <taxon>Neisseriales</taxon>
        <taxon>Neisseriaceae</taxon>
        <taxon>Eikenella</taxon>
    </lineage>
</organism>
<dbReference type="RefSeq" id="WP_064084574.1">
    <property type="nucleotide sequence ID" value="NZ_LXSF01000007.1"/>
</dbReference>
<protein>
    <submittedName>
        <fullName evidence="2">Uncharacterized protein</fullName>
    </submittedName>
</protein>
<keyword evidence="1" id="KW-0472">Membrane</keyword>
<accession>A0A1A9RCZ5</accession>
<evidence type="ECO:0000313" key="3">
    <source>
        <dbReference type="Proteomes" id="UP000078003"/>
    </source>
</evidence>
<proteinExistence type="predicted"/>
<feature type="transmembrane region" description="Helical" evidence="1">
    <location>
        <begin position="95"/>
        <end position="119"/>
    </location>
</feature>
<name>A0A1A9RCZ5_EIKCO</name>
<reference evidence="3" key="1">
    <citation type="submission" date="2016-05" db="EMBL/GenBank/DDBJ databases">
        <title>Draft genome of Corynebacterium afermentans subsp. afermentans LCDC 88199T.</title>
        <authorList>
            <person name="Bernier A.-M."/>
            <person name="Bernard K."/>
        </authorList>
    </citation>
    <scope>NUCLEOTIDE SEQUENCE [LARGE SCALE GENOMIC DNA]</scope>
    <source>
        <strain evidence="3">NML01-0328</strain>
    </source>
</reference>
<dbReference type="EMBL" id="LXSF01000007">
    <property type="protein sequence ID" value="OAM16133.1"/>
    <property type="molecule type" value="Genomic_DNA"/>
</dbReference>
<comment type="caution">
    <text evidence="2">The sequence shown here is derived from an EMBL/GenBank/DDBJ whole genome shotgun (WGS) entry which is preliminary data.</text>
</comment>
<feature type="transmembrane region" description="Helical" evidence="1">
    <location>
        <begin position="36"/>
        <end position="59"/>
    </location>
</feature>
<keyword evidence="1" id="KW-0812">Transmembrane</keyword>
<sequence>MMAWQSPTLWALSVYIAVFLTLAFQRQQFSWLWGSVMLWLGFGILSARIMPGVLGITHVANLYPVYGYFALGSLFLFANGWRYDARQMGWRLDGGGVFLAYFAVAGAVQHITFLFLLLLGGWQYPQGMSAPLLTGLAMLYLLKPLLWIAGQALLMLLMWLHRRYLSRDDVLLFSPLQLQGVLLISLLFQVACLLAGEKILLIALLRALWMLFYG</sequence>